<dbReference type="Pfam" id="PF00300">
    <property type="entry name" value="His_Phos_1"/>
    <property type="match status" value="1"/>
</dbReference>
<proteinExistence type="predicted"/>
<evidence type="ECO:0000313" key="1">
    <source>
        <dbReference type="EMBL" id="MBW2938218.1"/>
    </source>
</evidence>
<dbReference type="CDD" id="cd07067">
    <property type="entry name" value="HP_PGM_like"/>
    <property type="match status" value="1"/>
</dbReference>
<dbReference type="EMBL" id="JAHWDP010000003">
    <property type="protein sequence ID" value="MBW2938218.1"/>
    <property type="molecule type" value="Genomic_DNA"/>
</dbReference>
<dbReference type="Proteomes" id="UP001138686">
    <property type="component" value="Unassembled WGS sequence"/>
</dbReference>
<dbReference type="PROSITE" id="PS51257">
    <property type="entry name" value="PROKAR_LIPOPROTEIN"/>
    <property type="match status" value="1"/>
</dbReference>
<protein>
    <submittedName>
        <fullName evidence="1">Histidine phosphatase family protein</fullName>
    </submittedName>
</protein>
<dbReference type="RefSeq" id="WP_219052735.1">
    <property type="nucleotide sequence ID" value="NZ_JAHWDP010000003.1"/>
</dbReference>
<dbReference type="AlphaFoldDB" id="A0A9X1FP37"/>
<reference evidence="1" key="1">
    <citation type="submission" date="2021-07" db="EMBL/GenBank/DDBJ databases">
        <title>Aureisphaera sp. CAU 1614 isolated from sea sediment.</title>
        <authorList>
            <person name="Kim W."/>
        </authorList>
    </citation>
    <scope>NUCLEOTIDE SEQUENCE</scope>
    <source>
        <strain evidence="1">CAU 1614</strain>
    </source>
</reference>
<accession>A0A9X1FP37</accession>
<organism evidence="1 2">
    <name type="scientific">Halomarinibacterium sedimenti</name>
    <dbReference type="NCBI Taxonomy" id="2857106"/>
    <lineage>
        <taxon>Bacteria</taxon>
        <taxon>Pseudomonadati</taxon>
        <taxon>Bacteroidota</taxon>
        <taxon>Flavobacteriia</taxon>
        <taxon>Flavobacteriales</taxon>
        <taxon>Flavobacteriaceae</taxon>
        <taxon>Halomarinibacterium</taxon>
    </lineage>
</organism>
<comment type="caution">
    <text evidence="1">The sequence shown here is derived from an EMBL/GenBank/DDBJ whole genome shotgun (WGS) entry which is preliminary data.</text>
</comment>
<dbReference type="InterPro" id="IPR013078">
    <property type="entry name" value="His_Pase_superF_clade-1"/>
</dbReference>
<evidence type="ECO:0000313" key="2">
    <source>
        <dbReference type="Proteomes" id="UP001138686"/>
    </source>
</evidence>
<sequence>MRTLLLICFVFISTLSCKDEKKNEVIEDVEIVTTYYLIRHAEKDRSDSTNTNPALTAKGLERAKLWASYFDSIPLNRIYSTNYVRTQQTAKDVSEKKSLPIEPYEPKSLIADDFKEATKGNHILIVGHSNTTPMLVNKILGTNTYEDIPDDDNSRLYVVTIEGDNKKCEIRKVEL</sequence>
<keyword evidence="2" id="KW-1185">Reference proteome</keyword>
<name>A0A9X1FP37_9FLAO</name>
<gene>
    <name evidence="1" type="ORF">KXJ69_08885</name>
</gene>